<dbReference type="Proteomes" id="UP000035681">
    <property type="component" value="Unplaced"/>
</dbReference>
<protein>
    <recommendedName>
        <fullName evidence="4">6-Cys domain-containing protein</fullName>
    </recommendedName>
</protein>
<evidence type="ECO:0000313" key="3">
    <source>
        <dbReference type="WBParaSite" id="TCONS_00011605.p1"/>
    </source>
</evidence>
<proteinExistence type="predicted"/>
<keyword evidence="2" id="KW-1185">Reference proteome</keyword>
<feature type="signal peptide" evidence="1">
    <location>
        <begin position="1"/>
        <end position="19"/>
    </location>
</feature>
<feature type="chain" id="PRO_5042204054" description="6-Cys domain-containing protein" evidence="1">
    <location>
        <begin position="20"/>
        <end position="232"/>
    </location>
</feature>
<name>A0AAF5DFG3_STRER</name>
<dbReference type="AlphaFoldDB" id="A0AAF5DFG3"/>
<dbReference type="WBParaSite" id="TCONS_00011605.p1">
    <property type="protein sequence ID" value="TCONS_00011605.p1"/>
    <property type="gene ID" value="XLOC_006195"/>
</dbReference>
<evidence type="ECO:0000256" key="1">
    <source>
        <dbReference type="SAM" id="SignalP"/>
    </source>
</evidence>
<accession>A0AAF5DFG3</accession>
<keyword evidence="1" id="KW-0732">Signal</keyword>
<organism evidence="2 3">
    <name type="scientific">Strongyloides stercoralis</name>
    <name type="common">Threadworm</name>
    <dbReference type="NCBI Taxonomy" id="6248"/>
    <lineage>
        <taxon>Eukaryota</taxon>
        <taxon>Metazoa</taxon>
        <taxon>Ecdysozoa</taxon>
        <taxon>Nematoda</taxon>
        <taxon>Chromadorea</taxon>
        <taxon>Rhabditida</taxon>
        <taxon>Tylenchina</taxon>
        <taxon>Panagrolaimomorpha</taxon>
        <taxon>Strongyloidoidea</taxon>
        <taxon>Strongyloididae</taxon>
        <taxon>Strongyloides</taxon>
    </lineage>
</organism>
<reference evidence="3" key="1">
    <citation type="submission" date="2024-02" db="UniProtKB">
        <authorList>
            <consortium name="WormBaseParasite"/>
        </authorList>
    </citation>
    <scope>IDENTIFICATION</scope>
</reference>
<evidence type="ECO:0000313" key="2">
    <source>
        <dbReference type="Proteomes" id="UP000035681"/>
    </source>
</evidence>
<evidence type="ECO:0008006" key="4">
    <source>
        <dbReference type="Google" id="ProtNLM"/>
    </source>
</evidence>
<sequence length="232" mass="26723">MNFLVLFFSLLFYLTLIFGESKYSNLSICLPYQACRGQVKIFHLINNSIESTSLKSINDVEGSGEGSGEDFPFYDEFVEPLTKFNYDGSAEVNDTPICRCPETEDTDEGYEDTCNYDDKSKVMNIDKSVQLSFCKPIVELYPSECFGRRNVLRVIGEIHESGETLNSVTDSVIFCHCKSETFKRIAVEPCYINTNTVKVTLLFLLKKNNIIFEIYFQKLPFSLRHCKFFFKF</sequence>